<evidence type="ECO:0000256" key="1">
    <source>
        <dbReference type="SAM" id="MobiDB-lite"/>
    </source>
</evidence>
<accession>R7QPY0</accession>
<dbReference type="KEGG" id="ccp:CHC_T00000429001"/>
<evidence type="ECO:0000313" key="3">
    <source>
        <dbReference type="Proteomes" id="UP000012073"/>
    </source>
</evidence>
<dbReference type="EMBL" id="HG002083">
    <property type="protein sequence ID" value="CDF39838.1"/>
    <property type="molecule type" value="Genomic_DNA"/>
</dbReference>
<keyword evidence="3" id="KW-1185">Reference proteome</keyword>
<evidence type="ECO:0000313" key="2">
    <source>
        <dbReference type="EMBL" id="CDF39838.1"/>
    </source>
</evidence>
<dbReference type="GeneID" id="17317852"/>
<organism evidence="2 3">
    <name type="scientific">Chondrus crispus</name>
    <name type="common">Carrageen Irish moss</name>
    <name type="synonym">Polymorpha crispa</name>
    <dbReference type="NCBI Taxonomy" id="2769"/>
    <lineage>
        <taxon>Eukaryota</taxon>
        <taxon>Rhodophyta</taxon>
        <taxon>Florideophyceae</taxon>
        <taxon>Rhodymeniophycidae</taxon>
        <taxon>Gigartinales</taxon>
        <taxon>Gigartinaceae</taxon>
        <taxon>Chondrus</taxon>
    </lineage>
</organism>
<sequence length="63" mass="6692">MSLSPIDTVGVEEGLPYLKPRVALSSVSPADASTQNIVAHQHRRGPLPSAHNDARTTPHPGTR</sequence>
<dbReference type="RefSeq" id="XP_005710132.1">
    <property type="nucleotide sequence ID" value="XM_005710075.1"/>
</dbReference>
<name>R7QPY0_CHOCR</name>
<reference evidence="3" key="1">
    <citation type="journal article" date="2013" name="Proc. Natl. Acad. Sci. U.S.A.">
        <title>Genome structure and metabolic features in the red seaweed Chondrus crispus shed light on evolution of the Archaeplastida.</title>
        <authorList>
            <person name="Collen J."/>
            <person name="Porcel B."/>
            <person name="Carre W."/>
            <person name="Ball S.G."/>
            <person name="Chaparro C."/>
            <person name="Tonon T."/>
            <person name="Barbeyron T."/>
            <person name="Michel G."/>
            <person name="Noel B."/>
            <person name="Valentin K."/>
            <person name="Elias M."/>
            <person name="Artiguenave F."/>
            <person name="Arun A."/>
            <person name="Aury J.M."/>
            <person name="Barbosa-Neto J.F."/>
            <person name="Bothwell J.H."/>
            <person name="Bouget F.Y."/>
            <person name="Brillet L."/>
            <person name="Cabello-Hurtado F."/>
            <person name="Capella-Gutierrez S."/>
            <person name="Charrier B."/>
            <person name="Cladiere L."/>
            <person name="Cock J.M."/>
            <person name="Coelho S.M."/>
            <person name="Colleoni C."/>
            <person name="Czjzek M."/>
            <person name="Da Silva C."/>
            <person name="Delage L."/>
            <person name="Denoeud F."/>
            <person name="Deschamps P."/>
            <person name="Dittami S.M."/>
            <person name="Gabaldon T."/>
            <person name="Gachon C.M."/>
            <person name="Groisillier A."/>
            <person name="Herve C."/>
            <person name="Jabbari K."/>
            <person name="Katinka M."/>
            <person name="Kloareg B."/>
            <person name="Kowalczyk N."/>
            <person name="Labadie K."/>
            <person name="Leblanc C."/>
            <person name="Lopez P.J."/>
            <person name="McLachlan D.H."/>
            <person name="Meslet-Cladiere L."/>
            <person name="Moustafa A."/>
            <person name="Nehr Z."/>
            <person name="Nyvall Collen P."/>
            <person name="Panaud O."/>
            <person name="Partensky F."/>
            <person name="Poulain J."/>
            <person name="Rensing S.A."/>
            <person name="Rousvoal S."/>
            <person name="Samson G."/>
            <person name="Symeonidi A."/>
            <person name="Weissenbach J."/>
            <person name="Zambounis A."/>
            <person name="Wincker P."/>
            <person name="Boyen C."/>
        </authorList>
    </citation>
    <scope>NUCLEOTIDE SEQUENCE [LARGE SCALE GENOMIC DNA]</scope>
    <source>
        <strain evidence="3">cv. Stackhouse</strain>
    </source>
</reference>
<dbReference type="Proteomes" id="UP000012073">
    <property type="component" value="Unassembled WGS sequence"/>
</dbReference>
<proteinExistence type="predicted"/>
<dbReference type="AlphaFoldDB" id="R7QPY0"/>
<gene>
    <name evidence="2" type="ORF">CHC_T00000429001</name>
</gene>
<protein>
    <submittedName>
        <fullName evidence="2">Uncharacterized protein</fullName>
    </submittedName>
</protein>
<feature type="region of interest" description="Disordered" evidence="1">
    <location>
        <begin position="37"/>
        <end position="63"/>
    </location>
</feature>
<dbReference type="Gramene" id="CDF39838">
    <property type="protein sequence ID" value="CDF39838"/>
    <property type="gene ID" value="CHC_T00000429001"/>
</dbReference>